<keyword evidence="1" id="KW-0812">Transmembrane</keyword>
<proteinExistence type="predicted"/>
<keyword evidence="3" id="KW-1185">Reference proteome</keyword>
<accession>A0ABU9U453</accession>
<keyword evidence="1" id="KW-1133">Transmembrane helix</keyword>
<name>A0ABU9U453_9GAMM</name>
<dbReference type="EMBL" id="JBBMQU010000021">
    <property type="protein sequence ID" value="MEM5551577.1"/>
    <property type="molecule type" value="Genomic_DNA"/>
</dbReference>
<feature type="transmembrane region" description="Helical" evidence="1">
    <location>
        <begin position="6"/>
        <end position="24"/>
    </location>
</feature>
<dbReference type="Proteomes" id="UP001388366">
    <property type="component" value="Unassembled WGS sequence"/>
</dbReference>
<keyword evidence="1" id="KW-0472">Membrane</keyword>
<reference evidence="2 3" key="1">
    <citation type="submission" date="2024-03" db="EMBL/GenBank/DDBJ databases">
        <title>Community enrichment and isolation of bacterial strains for fucoidan degradation.</title>
        <authorList>
            <person name="Sichert A."/>
        </authorList>
    </citation>
    <scope>NUCLEOTIDE SEQUENCE [LARGE SCALE GENOMIC DNA]</scope>
    <source>
        <strain evidence="2 3">AS81</strain>
    </source>
</reference>
<evidence type="ECO:0000313" key="2">
    <source>
        <dbReference type="EMBL" id="MEM5551577.1"/>
    </source>
</evidence>
<feature type="transmembrane region" description="Helical" evidence="1">
    <location>
        <begin position="113"/>
        <end position="132"/>
    </location>
</feature>
<comment type="caution">
    <text evidence="2">The sequence shown here is derived from an EMBL/GenBank/DDBJ whole genome shotgun (WGS) entry which is preliminary data.</text>
</comment>
<organism evidence="2 3">
    <name type="scientific">Pseudoalteromonas neustonica</name>
    <dbReference type="NCBI Taxonomy" id="1840331"/>
    <lineage>
        <taxon>Bacteria</taxon>
        <taxon>Pseudomonadati</taxon>
        <taxon>Pseudomonadota</taxon>
        <taxon>Gammaproteobacteria</taxon>
        <taxon>Alteromonadales</taxon>
        <taxon>Pseudoalteromonadaceae</taxon>
        <taxon>Pseudoalteromonas</taxon>
    </lineage>
</organism>
<evidence type="ECO:0008006" key="4">
    <source>
        <dbReference type="Google" id="ProtNLM"/>
    </source>
</evidence>
<dbReference type="RefSeq" id="WP_054205937.1">
    <property type="nucleotide sequence ID" value="NZ_BDDS01000020.1"/>
</dbReference>
<evidence type="ECO:0000256" key="1">
    <source>
        <dbReference type="SAM" id="Phobius"/>
    </source>
</evidence>
<protein>
    <recommendedName>
        <fullName evidence="4">DUF3592 domain-containing protein</fullName>
    </recommendedName>
</protein>
<evidence type="ECO:0000313" key="3">
    <source>
        <dbReference type="Proteomes" id="UP001388366"/>
    </source>
</evidence>
<gene>
    <name evidence="2" type="ORF">WNY63_12630</name>
</gene>
<sequence>MSKVLFILGAIFIFVGILPLLRWLKSKISKHHWRVCPIDDITSVVNTRVASRELLPQKSMLVSFRFNNHLHSVLIGYDRRLLLRFRDSQSCTILVDKDNPQSVYNNAQLWHSYATIWLFSGLSLCAGSYFLVP</sequence>